<evidence type="ECO:0000313" key="1">
    <source>
        <dbReference type="EMBL" id="GGE48821.1"/>
    </source>
</evidence>
<reference evidence="1" key="2">
    <citation type="submission" date="2020-09" db="EMBL/GenBank/DDBJ databases">
        <authorList>
            <person name="Sun Q."/>
            <person name="Zhou Y."/>
        </authorList>
    </citation>
    <scope>NUCLEOTIDE SEQUENCE</scope>
    <source>
        <strain evidence="1">CGMCC 1.15371</strain>
    </source>
</reference>
<sequence>MAFNKNNREPVPEEETAIWTCTNDDCLGWMRDAYSFDKEPKCPLCQSDMVRATRTLPVLD</sequence>
<gene>
    <name evidence="1" type="ORF">GCM10011391_29570</name>
</gene>
<protein>
    <submittedName>
        <fullName evidence="1">Cold-shock protein</fullName>
    </submittedName>
</protein>
<name>A0A8J2YKW2_9BACL</name>
<evidence type="ECO:0000313" key="2">
    <source>
        <dbReference type="Proteomes" id="UP000628775"/>
    </source>
</evidence>
<dbReference type="InterPro" id="IPR025916">
    <property type="entry name" value="YdjO"/>
</dbReference>
<comment type="caution">
    <text evidence="1">The sequence shown here is derived from an EMBL/GenBank/DDBJ whole genome shotgun (WGS) entry which is preliminary data.</text>
</comment>
<dbReference type="RefSeq" id="WP_188695800.1">
    <property type="nucleotide sequence ID" value="NZ_BMIR01000015.1"/>
</dbReference>
<dbReference type="Pfam" id="PF14169">
    <property type="entry name" value="YdjO"/>
    <property type="match status" value="1"/>
</dbReference>
<organism evidence="1 2">
    <name type="scientific">Pullulanibacillus camelliae</name>
    <dbReference type="NCBI Taxonomy" id="1707096"/>
    <lineage>
        <taxon>Bacteria</taxon>
        <taxon>Bacillati</taxon>
        <taxon>Bacillota</taxon>
        <taxon>Bacilli</taxon>
        <taxon>Bacillales</taxon>
        <taxon>Sporolactobacillaceae</taxon>
        <taxon>Pullulanibacillus</taxon>
    </lineage>
</organism>
<reference evidence="1" key="1">
    <citation type="journal article" date="2014" name="Int. J. Syst. Evol. Microbiol.">
        <title>Complete genome sequence of Corynebacterium casei LMG S-19264T (=DSM 44701T), isolated from a smear-ripened cheese.</title>
        <authorList>
            <consortium name="US DOE Joint Genome Institute (JGI-PGF)"/>
            <person name="Walter F."/>
            <person name="Albersmeier A."/>
            <person name="Kalinowski J."/>
            <person name="Ruckert C."/>
        </authorList>
    </citation>
    <scope>NUCLEOTIDE SEQUENCE</scope>
    <source>
        <strain evidence="1">CGMCC 1.15371</strain>
    </source>
</reference>
<dbReference type="EMBL" id="BMIR01000015">
    <property type="protein sequence ID" value="GGE48821.1"/>
    <property type="molecule type" value="Genomic_DNA"/>
</dbReference>
<dbReference type="AlphaFoldDB" id="A0A8J2YKW2"/>
<dbReference type="Proteomes" id="UP000628775">
    <property type="component" value="Unassembled WGS sequence"/>
</dbReference>
<accession>A0A8J2YKW2</accession>
<keyword evidence="2" id="KW-1185">Reference proteome</keyword>
<proteinExistence type="predicted"/>